<accession>Q6BKS4</accession>
<dbReference type="PANTHER" id="PTHR44167:SF24">
    <property type="entry name" value="SERINE_THREONINE-PROTEIN KINASE CHK2"/>
    <property type="match status" value="1"/>
</dbReference>
<dbReference type="SUPFAM" id="SSF56112">
    <property type="entry name" value="Protein kinase-like (PK-like)"/>
    <property type="match status" value="1"/>
</dbReference>
<evidence type="ECO:0000313" key="2">
    <source>
        <dbReference type="EMBL" id="CAG89585.1"/>
    </source>
</evidence>
<dbReference type="PANTHER" id="PTHR44167">
    <property type="entry name" value="OVARIAN-SPECIFIC SERINE/THREONINE-PROTEIN KINASE LOK-RELATED"/>
    <property type="match status" value="1"/>
</dbReference>
<gene>
    <name evidence="2" type="ordered locus">DEHA2F19558g</name>
</gene>
<dbReference type="InterPro" id="IPR008271">
    <property type="entry name" value="Ser/Thr_kinase_AS"/>
</dbReference>
<dbReference type="RefSeq" id="XP_461197.1">
    <property type="nucleotide sequence ID" value="XM_461197.2"/>
</dbReference>
<dbReference type="GO" id="GO:0044773">
    <property type="term" value="P:mitotic DNA damage checkpoint signaling"/>
    <property type="evidence" value="ECO:0007669"/>
    <property type="project" value="TreeGrafter"/>
</dbReference>
<dbReference type="InterPro" id="IPR000719">
    <property type="entry name" value="Prot_kinase_dom"/>
</dbReference>
<dbReference type="GO" id="GO:0005634">
    <property type="term" value="C:nucleus"/>
    <property type="evidence" value="ECO:0007669"/>
    <property type="project" value="TreeGrafter"/>
</dbReference>
<dbReference type="Pfam" id="PF00069">
    <property type="entry name" value="Pkinase"/>
    <property type="match status" value="1"/>
</dbReference>
<dbReference type="EMBL" id="CR382138">
    <property type="protein sequence ID" value="CAG89585.1"/>
    <property type="molecule type" value="Genomic_DNA"/>
</dbReference>
<dbReference type="Proteomes" id="UP000000599">
    <property type="component" value="Chromosome F"/>
</dbReference>
<dbReference type="OMA" id="FTIEHEI"/>
<feature type="domain" description="Protein kinase" evidence="1">
    <location>
        <begin position="30"/>
        <end position="337"/>
    </location>
</feature>
<sequence>MSFTTTDDTPCRENPDIEPSFPIIGKNYIKLSSKPIYEGASGVLYKCSNTIGKDYLVIKTIKKPDYQSWDTYKRIVMKEYNNMKLCSNNNIMKIIDLCENADTNELSVILPYYKKGDLLDYMSLLRRNNIHVSSNLKDAVFKQIVKGINYLHRKGIAHRDLKPENFMIDNDGVIKISDFGYSLNVNRDSDYWEFLQENPYKIWVGTTSFKAPEIFKLELENSSIEEARDILDFIKSDCWSLGIIYLHIMLMTKPWNCANPHDDKNFAKFFNQYPKNEKDFTSLMKHLDDTHFNVNNNPSLAVFQKLHYEARVVIFGLLNPDIKSRLSTVEVLASNWLNQVYANTKEFVGLCKS</sequence>
<dbReference type="HOGENOM" id="CLU_038837_0_0_1"/>
<dbReference type="SMART" id="SM00220">
    <property type="entry name" value="S_TKc"/>
    <property type="match status" value="1"/>
</dbReference>
<dbReference type="GeneID" id="2903320"/>
<dbReference type="FunCoup" id="Q6BKS4">
    <property type="interactions" value="290"/>
</dbReference>
<dbReference type="Gene3D" id="1.10.510.10">
    <property type="entry name" value="Transferase(Phosphotransferase) domain 1"/>
    <property type="match status" value="1"/>
</dbReference>
<dbReference type="OrthoDB" id="4062651at2759"/>
<evidence type="ECO:0000313" key="3">
    <source>
        <dbReference type="Proteomes" id="UP000000599"/>
    </source>
</evidence>
<protein>
    <submittedName>
        <fullName evidence="2">DEHA2F19558p</fullName>
    </submittedName>
</protein>
<organism evidence="2 3">
    <name type="scientific">Debaryomyces hansenii (strain ATCC 36239 / CBS 767 / BCRC 21394 / JCM 1990 / NBRC 0083 / IGC 2968)</name>
    <name type="common">Yeast</name>
    <name type="synonym">Torulaspora hansenii</name>
    <dbReference type="NCBI Taxonomy" id="284592"/>
    <lineage>
        <taxon>Eukaryota</taxon>
        <taxon>Fungi</taxon>
        <taxon>Dikarya</taxon>
        <taxon>Ascomycota</taxon>
        <taxon>Saccharomycotina</taxon>
        <taxon>Pichiomycetes</taxon>
        <taxon>Debaryomycetaceae</taxon>
        <taxon>Debaryomyces</taxon>
    </lineage>
</organism>
<dbReference type="VEuPathDB" id="FungiDB:DEHA2F19558g"/>
<dbReference type="GO" id="GO:0005524">
    <property type="term" value="F:ATP binding"/>
    <property type="evidence" value="ECO:0007669"/>
    <property type="project" value="InterPro"/>
</dbReference>
<dbReference type="PROSITE" id="PS50011">
    <property type="entry name" value="PROTEIN_KINASE_DOM"/>
    <property type="match status" value="1"/>
</dbReference>
<dbReference type="InParanoid" id="Q6BKS4"/>
<evidence type="ECO:0000259" key="1">
    <source>
        <dbReference type="PROSITE" id="PS50011"/>
    </source>
</evidence>
<dbReference type="PROSITE" id="PS00108">
    <property type="entry name" value="PROTEIN_KINASE_ST"/>
    <property type="match status" value="1"/>
</dbReference>
<dbReference type="GO" id="GO:0004674">
    <property type="term" value="F:protein serine/threonine kinase activity"/>
    <property type="evidence" value="ECO:0007669"/>
    <property type="project" value="TreeGrafter"/>
</dbReference>
<dbReference type="AlphaFoldDB" id="Q6BKS4"/>
<dbReference type="STRING" id="284592.Q6BKS4"/>
<reference evidence="2 3" key="1">
    <citation type="journal article" date="2004" name="Nature">
        <title>Genome evolution in yeasts.</title>
        <authorList>
            <consortium name="Genolevures"/>
            <person name="Dujon B."/>
            <person name="Sherman D."/>
            <person name="Fischer G."/>
            <person name="Durrens P."/>
            <person name="Casaregola S."/>
            <person name="Lafontaine I."/>
            <person name="de Montigny J."/>
            <person name="Marck C."/>
            <person name="Neuveglise C."/>
            <person name="Talla E."/>
            <person name="Goffard N."/>
            <person name="Frangeul L."/>
            <person name="Aigle M."/>
            <person name="Anthouard V."/>
            <person name="Babour A."/>
            <person name="Barbe V."/>
            <person name="Barnay S."/>
            <person name="Blanchin S."/>
            <person name="Beckerich J.M."/>
            <person name="Beyne E."/>
            <person name="Bleykasten C."/>
            <person name="Boisrame A."/>
            <person name="Boyer J."/>
            <person name="Cattolico L."/>
            <person name="Confanioleri F."/>
            <person name="de Daruvar A."/>
            <person name="Despons L."/>
            <person name="Fabre E."/>
            <person name="Fairhead C."/>
            <person name="Ferry-Dumazet H."/>
            <person name="Groppi A."/>
            <person name="Hantraye F."/>
            <person name="Hennequin C."/>
            <person name="Jauniaux N."/>
            <person name="Joyet P."/>
            <person name="Kachouri R."/>
            <person name="Kerrest A."/>
            <person name="Koszul R."/>
            <person name="Lemaire M."/>
            <person name="Lesur I."/>
            <person name="Ma L."/>
            <person name="Muller H."/>
            <person name="Nicaud J.M."/>
            <person name="Nikolski M."/>
            <person name="Oztas S."/>
            <person name="Ozier-Kalogeropoulos O."/>
            <person name="Pellenz S."/>
            <person name="Potier S."/>
            <person name="Richard G.F."/>
            <person name="Straub M.L."/>
            <person name="Suleau A."/>
            <person name="Swennene D."/>
            <person name="Tekaia F."/>
            <person name="Wesolowski-Louvel M."/>
            <person name="Westhof E."/>
            <person name="Wirth B."/>
            <person name="Zeniou-Meyer M."/>
            <person name="Zivanovic I."/>
            <person name="Bolotin-Fukuhara M."/>
            <person name="Thierry A."/>
            <person name="Bouchier C."/>
            <person name="Caudron B."/>
            <person name="Scarpelli C."/>
            <person name="Gaillardin C."/>
            <person name="Weissenbach J."/>
            <person name="Wincker P."/>
            <person name="Souciet J.L."/>
        </authorList>
    </citation>
    <scope>NUCLEOTIDE SEQUENCE [LARGE SCALE GENOMIC DNA]</scope>
    <source>
        <strain evidence="3">ATCC 36239 / CBS 767 / BCRC 21394 / JCM 1990 / NBRC 0083 / IGC 2968</strain>
    </source>
</reference>
<name>Q6BKS4_DEBHA</name>
<keyword evidence="3" id="KW-1185">Reference proteome</keyword>
<dbReference type="KEGG" id="dha:DEHA2F19558g"/>
<dbReference type="InterPro" id="IPR011009">
    <property type="entry name" value="Kinase-like_dom_sf"/>
</dbReference>
<proteinExistence type="predicted"/>
<dbReference type="eggNOG" id="KOG0583">
    <property type="taxonomic scope" value="Eukaryota"/>
</dbReference>